<dbReference type="EMBL" id="FMUE01000020">
    <property type="protein sequence ID" value="SCX35374.1"/>
    <property type="molecule type" value="Genomic_DNA"/>
</dbReference>
<proteinExistence type="predicted"/>
<dbReference type="Proteomes" id="UP000187891">
    <property type="component" value="Unassembled WGS sequence"/>
</dbReference>
<protein>
    <submittedName>
        <fullName evidence="2">Uncharacterized protein</fullName>
    </submittedName>
</protein>
<feature type="region of interest" description="Disordered" evidence="1">
    <location>
        <begin position="32"/>
        <end position="62"/>
    </location>
</feature>
<accession>A0A1R3U291</accession>
<evidence type="ECO:0000313" key="3">
    <source>
        <dbReference type="Proteomes" id="UP000187891"/>
    </source>
</evidence>
<organism evidence="2 3">
    <name type="scientific">Agrobacterium rosae</name>
    <dbReference type="NCBI Taxonomy" id="1972867"/>
    <lineage>
        <taxon>Bacteria</taxon>
        <taxon>Pseudomonadati</taxon>
        <taxon>Pseudomonadota</taxon>
        <taxon>Alphaproteobacteria</taxon>
        <taxon>Hyphomicrobiales</taxon>
        <taxon>Rhizobiaceae</taxon>
        <taxon>Rhizobium/Agrobacterium group</taxon>
        <taxon>Agrobacterium</taxon>
    </lineage>
</organism>
<sequence>MDLRADMMGDQAHDALAIGRCEPLARVGQAFREPVDPQPPFGFSITSTTAGSSRKRAMAGPSAVRSIRASRVKLSEF</sequence>
<gene>
    <name evidence="2" type="ORF">DSM25559_4933</name>
</gene>
<name>A0A1R3U291_9HYPH</name>
<reference evidence="3" key="1">
    <citation type="submission" date="2016-10" db="EMBL/GenBank/DDBJ databases">
        <authorList>
            <person name="Wibberg D."/>
        </authorList>
    </citation>
    <scope>NUCLEOTIDE SEQUENCE [LARGE SCALE GENOMIC DNA]</scope>
</reference>
<dbReference type="AlphaFoldDB" id="A0A1R3U291"/>
<evidence type="ECO:0000313" key="2">
    <source>
        <dbReference type="EMBL" id="SCX35374.1"/>
    </source>
</evidence>
<evidence type="ECO:0000256" key="1">
    <source>
        <dbReference type="SAM" id="MobiDB-lite"/>
    </source>
</evidence>